<evidence type="ECO:0008006" key="4">
    <source>
        <dbReference type="Google" id="ProtNLM"/>
    </source>
</evidence>
<evidence type="ECO:0000256" key="1">
    <source>
        <dbReference type="SAM" id="Phobius"/>
    </source>
</evidence>
<sequence length="195" mass="21408">MTKSDFFNSLRESLKPLSKGECNKFIIYYEEIIEDYKESGLTEEEAIDKLGNPCSIANDILSEKDTVDIKISPFNNNILNVVLLVLGFPLWGSLLLTVALLILSANIIIWCIPFITGVSSTAFLIAALVSIIGAPFMIGDILAVGIVQLGVGVALIGISILLAFLTVFLSRKFIVITKKLTLIVCKRFNKKVVRL</sequence>
<proteinExistence type="predicted"/>
<feature type="transmembrane region" description="Helical" evidence="1">
    <location>
        <begin position="142"/>
        <end position="169"/>
    </location>
</feature>
<keyword evidence="1" id="KW-0472">Membrane</keyword>
<keyword evidence="1" id="KW-0812">Transmembrane</keyword>
<keyword evidence="1" id="KW-1133">Transmembrane helix</keyword>
<reference evidence="2 3" key="1">
    <citation type="journal article" date="2019" name="Int. J. Syst. Evol. Microbiol.">
        <title>The Global Catalogue of Microorganisms (GCM) 10K type strain sequencing project: providing services to taxonomists for standard genome sequencing and annotation.</title>
        <authorList>
            <consortium name="The Broad Institute Genomics Platform"/>
            <consortium name="The Broad Institute Genome Sequencing Center for Infectious Disease"/>
            <person name="Wu L."/>
            <person name="Ma J."/>
        </authorList>
    </citation>
    <scope>NUCLEOTIDE SEQUENCE [LARGE SCALE GENOMIC DNA]</scope>
    <source>
        <strain evidence="2 3">JCM 1417</strain>
    </source>
</reference>
<evidence type="ECO:0000313" key="3">
    <source>
        <dbReference type="Proteomes" id="UP001501047"/>
    </source>
</evidence>
<dbReference type="EMBL" id="BAAACI010000011">
    <property type="protein sequence ID" value="GAA0778933.1"/>
    <property type="molecule type" value="Genomic_DNA"/>
</dbReference>
<name>A0ABN1KYE3_CLOSU</name>
<evidence type="ECO:0000313" key="2">
    <source>
        <dbReference type="EMBL" id="GAA0778933.1"/>
    </source>
</evidence>
<keyword evidence="3" id="KW-1185">Reference proteome</keyword>
<feature type="transmembrane region" description="Helical" evidence="1">
    <location>
        <begin position="78"/>
        <end position="103"/>
    </location>
</feature>
<dbReference type="Pfam" id="PF22564">
    <property type="entry name" value="HAAS"/>
    <property type="match status" value="1"/>
</dbReference>
<protein>
    <recommendedName>
        <fullName evidence="4">DUF1700 domain-containing protein</fullName>
    </recommendedName>
</protein>
<comment type="caution">
    <text evidence="2">The sequence shown here is derived from an EMBL/GenBank/DDBJ whole genome shotgun (WGS) entry which is preliminary data.</text>
</comment>
<feature type="transmembrane region" description="Helical" evidence="1">
    <location>
        <begin position="110"/>
        <end position="136"/>
    </location>
</feature>
<gene>
    <name evidence="2" type="ORF">GCM10008908_36620</name>
</gene>
<dbReference type="Proteomes" id="UP001501047">
    <property type="component" value="Unassembled WGS sequence"/>
</dbReference>
<dbReference type="RefSeq" id="WP_343827991.1">
    <property type="nucleotide sequence ID" value="NZ_BAAACI010000011.1"/>
</dbReference>
<organism evidence="2 3">
    <name type="scientific">Clostridium subterminale</name>
    <dbReference type="NCBI Taxonomy" id="1550"/>
    <lineage>
        <taxon>Bacteria</taxon>
        <taxon>Bacillati</taxon>
        <taxon>Bacillota</taxon>
        <taxon>Clostridia</taxon>
        <taxon>Eubacteriales</taxon>
        <taxon>Clostridiaceae</taxon>
        <taxon>Clostridium</taxon>
    </lineage>
</organism>
<accession>A0ABN1KYE3</accession>